<dbReference type="PANTHER" id="PTHR35810:SF1">
    <property type="entry name" value="CYTOPLASMIC PROTEIN"/>
    <property type="match status" value="1"/>
</dbReference>
<gene>
    <name evidence="2" type="ORF">BGX16_0428</name>
</gene>
<dbReference type="EMBL" id="PGEX01000001">
    <property type="protein sequence ID" value="PJJ40502.1"/>
    <property type="molecule type" value="Genomic_DNA"/>
</dbReference>
<protein>
    <recommendedName>
        <fullName evidence="1">Bro-N domain-containing protein</fullName>
    </recommendedName>
</protein>
<accession>A0A2M9A462</accession>
<dbReference type="Proteomes" id="UP000231134">
    <property type="component" value="Unassembled WGS sequence"/>
</dbReference>
<organism evidence="2 3">
    <name type="scientific">Hallerella succinigenes</name>
    <dbReference type="NCBI Taxonomy" id="1896222"/>
    <lineage>
        <taxon>Bacteria</taxon>
        <taxon>Pseudomonadati</taxon>
        <taxon>Fibrobacterota</taxon>
        <taxon>Fibrobacteria</taxon>
        <taxon>Fibrobacterales</taxon>
        <taxon>Fibrobacteraceae</taxon>
        <taxon>Hallerella</taxon>
    </lineage>
</organism>
<dbReference type="OrthoDB" id="9802752at2"/>
<evidence type="ECO:0000313" key="3">
    <source>
        <dbReference type="Proteomes" id="UP000231134"/>
    </source>
</evidence>
<dbReference type="InterPro" id="IPR003497">
    <property type="entry name" value="BRO_N_domain"/>
</dbReference>
<name>A0A2M9A462_9BACT</name>
<reference evidence="2 3" key="1">
    <citation type="submission" date="2017-11" db="EMBL/GenBank/DDBJ databases">
        <title>Animal gut microbial communities from fecal samples from Wisconsin, USA.</title>
        <authorList>
            <person name="Neumann A."/>
        </authorList>
    </citation>
    <scope>NUCLEOTIDE SEQUENCE [LARGE SCALE GENOMIC DNA]</scope>
    <source>
        <strain evidence="2 3">UWS3</strain>
    </source>
</reference>
<sequence length="336" mass="38944">MSNELAKQISYILYSSPEEDVKVMALVKDETIWLTQKAMAELFDVNVPGISKHLKNIYDEGELSESATVSILETVQNENGRSVKRNVSFYNLDAIISVGYRVNSAKATKFRIWATGILKEYIKKGFVLDDERLKQGNAVFGKDYFKELLERVRSIRASERRIWQQITDIFAECSIDYDKNSEITKKFFATVQNKFHYAITGQTAAEIVYERADHKKDHMGLTTWKNSPSGRVLKSDVNIAKNYLSEKQIRQLERAVSGYFDYIEDLIEREIAFNMEQFAASVNEFLEFRRYDILDGNGKVSRDQADEKAFGEYEIFNRTQKIDSDFDKVIRKIKKN</sequence>
<dbReference type="PANTHER" id="PTHR35810">
    <property type="entry name" value="CYTOPLASMIC PROTEIN-RELATED"/>
    <property type="match status" value="1"/>
</dbReference>
<dbReference type="InterPro" id="IPR011204">
    <property type="entry name" value="Virulence_RhuM-like"/>
</dbReference>
<keyword evidence="3" id="KW-1185">Reference proteome</keyword>
<dbReference type="AlphaFoldDB" id="A0A2M9A462"/>
<feature type="domain" description="Bro-N" evidence="1">
    <location>
        <begin position="6"/>
        <end position="125"/>
    </location>
</feature>
<dbReference type="RefSeq" id="WP_100424575.1">
    <property type="nucleotide sequence ID" value="NZ_PGEX01000001.1"/>
</dbReference>
<comment type="caution">
    <text evidence="2">The sequence shown here is derived from an EMBL/GenBank/DDBJ whole genome shotgun (WGS) entry which is preliminary data.</text>
</comment>
<evidence type="ECO:0000259" key="1">
    <source>
        <dbReference type="PROSITE" id="PS51750"/>
    </source>
</evidence>
<evidence type="ECO:0000313" key="2">
    <source>
        <dbReference type="EMBL" id="PJJ40502.1"/>
    </source>
</evidence>
<dbReference type="Pfam" id="PF13310">
    <property type="entry name" value="Virulence_RhuM"/>
    <property type="match status" value="1"/>
</dbReference>
<dbReference type="PROSITE" id="PS51750">
    <property type="entry name" value="BRO_N"/>
    <property type="match status" value="1"/>
</dbReference>
<dbReference type="PIRSF" id="PIRSF015268">
    <property type="entry name" value="Virulence_RhuM"/>
    <property type="match status" value="1"/>
</dbReference>
<proteinExistence type="predicted"/>